<dbReference type="EMBL" id="CP066802">
    <property type="protein sequence ID" value="QQM67301.1"/>
    <property type="molecule type" value="Genomic_DNA"/>
</dbReference>
<accession>A0A7T7M9B5</accession>
<dbReference type="KEGG" id="awe:JG540_09960"/>
<evidence type="ECO:0000313" key="1">
    <source>
        <dbReference type="EMBL" id="QQM67301.1"/>
    </source>
</evidence>
<keyword evidence="2" id="KW-1185">Reference proteome</keyword>
<name>A0A7T7M9B5_9ACTO</name>
<dbReference type="Proteomes" id="UP000595895">
    <property type="component" value="Chromosome"/>
</dbReference>
<proteinExistence type="predicted"/>
<organism evidence="1 2">
    <name type="scientific">Actinomyces weissii</name>
    <dbReference type="NCBI Taxonomy" id="675090"/>
    <lineage>
        <taxon>Bacteria</taxon>
        <taxon>Bacillati</taxon>
        <taxon>Actinomycetota</taxon>
        <taxon>Actinomycetes</taxon>
        <taxon>Actinomycetales</taxon>
        <taxon>Actinomycetaceae</taxon>
        <taxon>Actinomyces</taxon>
    </lineage>
</organism>
<gene>
    <name evidence="1" type="ORF">JG540_09960</name>
</gene>
<dbReference type="RefSeq" id="WP_200275762.1">
    <property type="nucleotide sequence ID" value="NZ_CP066802.1"/>
</dbReference>
<reference evidence="1 2" key="1">
    <citation type="submission" date="2020-12" db="EMBL/GenBank/DDBJ databases">
        <authorList>
            <person name="Zhou J."/>
        </authorList>
    </citation>
    <scope>NUCLEOTIDE SEQUENCE [LARGE SCALE GENOMIC DNA]</scope>
    <source>
        <strain evidence="1 2">CCUG 61299</strain>
    </source>
</reference>
<dbReference type="AlphaFoldDB" id="A0A7T7M9B5"/>
<evidence type="ECO:0000313" key="2">
    <source>
        <dbReference type="Proteomes" id="UP000595895"/>
    </source>
</evidence>
<protein>
    <submittedName>
        <fullName evidence="1">Uncharacterized protein</fullName>
    </submittedName>
</protein>
<sequence length="86" mass="9128">MYSIDMRTRILATAGVLLSIVLTALAFSLIVPELFANNYNSVNIHKGIGVSVVAIASIRATVGIFKKGSAKVSIIPNEDTTPPEAR</sequence>